<feature type="compositionally biased region" description="Polar residues" evidence="1">
    <location>
        <begin position="794"/>
        <end position="805"/>
    </location>
</feature>
<feature type="compositionally biased region" description="Low complexity" evidence="1">
    <location>
        <begin position="808"/>
        <end position="837"/>
    </location>
</feature>
<dbReference type="Proteomes" id="UP001601948">
    <property type="component" value="Unassembled WGS sequence"/>
</dbReference>
<feature type="compositionally biased region" description="Pro residues" evidence="1">
    <location>
        <begin position="147"/>
        <end position="162"/>
    </location>
</feature>
<feature type="compositionally biased region" description="Pro residues" evidence="1">
    <location>
        <begin position="838"/>
        <end position="850"/>
    </location>
</feature>
<feature type="compositionally biased region" description="Low complexity" evidence="1">
    <location>
        <begin position="192"/>
        <end position="210"/>
    </location>
</feature>
<organism evidence="2 3">
    <name type="scientific">Nocardia suismassiliense</name>
    <dbReference type="NCBI Taxonomy" id="2077092"/>
    <lineage>
        <taxon>Bacteria</taxon>
        <taxon>Bacillati</taxon>
        <taxon>Actinomycetota</taxon>
        <taxon>Actinomycetes</taxon>
        <taxon>Mycobacteriales</taxon>
        <taxon>Nocardiaceae</taxon>
        <taxon>Nocardia</taxon>
    </lineage>
</organism>
<proteinExistence type="predicted"/>
<dbReference type="EMBL" id="JBIAPI010000001">
    <property type="protein sequence ID" value="MFF3221735.1"/>
    <property type="molecule type" value="Genomic_DNA"/>
</dbReference>
<dbReference type="RefSeq" id="WP_387713028.1">
    <property type="nucleotide sequence ID" value="NZ_JBIAPI010000001.1"/>
</dbReference>
<feature type="compositionally biased region" description="Low complexity" evidence="1">
    <location>
        <begin position="163"/>
        <end position="175"/>
    </location>
</feature>
<feature type="region of interest" description="Disordered" evidence="1">
    <location>
        <begin position="107"/>
        <end position="229"/>
    </location>
</feature>
<evidence type="ECO:0000313" key="2">
    <source>
        <dbReference type="EMBL" id="MFF3221735.1"/>
    </source>
</evidence>
<comment type="caution">
    <text evidence="2">The sequence shown here is derived from an EMBL/GenBank/DDBJ whole genome shotgun (WGS) entry which is preliminary data.</text>
</comment>
<feature type="region of interest" description="Disordered" evidence="1">
    <location>
        <begin position="719"/>
        <end position="757"/>
    </location>
</feature>
<evidence type="ECO:0000256" key="1">
    <source>
        <dbReference type="SAM" id="MobiDB-lite"/>
    </source>
</evidence>
<name>A0ABW6QLZ3_9NOCA</name>
<feature type="compositionally biased region" description="Basic and acidic residues" evidence="1">
    <location>
        <begin position="117"/>
        <end position="136"/>
    </location>
</feature>
<feature type="region of interest" description="Disordered" evidence="1">
    <location>
        <begin position="288"/>
        <end position="321"/>
    </location>
</feature>
<protein>
    <submittedName>
        <fullName evidence="2">Uncharacterized protein</fullName>
    </submittedName>
</protein>
<sequence length="995" mass="106933">MASNSAWPSQTEVAPWAPARISHLASLSTGGVAVSDSTSAGRGDSRVYDFHGMTATSAGQKLARIFAGKELVESVRPTADSTPAVENSAQSPALSVPFIPPQVIKPVGYQTGLGDKPMTREEQEAANRARREEEAQRPPVTGTNQPVPAPPTQPANNPPPQQQNPQQAVNPGPAASVPPVNGGQTPPNASTPPADNPQLAANAPQQPVAPADEHIFGLPDTTGRKEGDTWEEVLPNGIRRVNTIPYGNGNATVDQVIYNADGTMTWGRVVSNGQGGYQRWNNDSTGQASYYNSGNGESLGGGQSFLPGSSTSGAPDREFVASPDWETTGATAYDAQGNPIGMDIGVRNKEGLYDNTYRDLHGNETFTRTKANPNGGVDSTLVGQVDSTGHGWRLDERNIRWDVFVDDNGNSARKRIDNETGWRSFIYKDGDKTKSETLDSSGRLMEAWTYGPGDILLSSWVREGDTVIRGELGKDGKFGYTFRDLGKRRNGELEYLPDGGYRMTYSNGELFEFDKSGKQTKHRQAPDAMPKDFNQEFAKSLGKGAVNAVVGFGAFTGVNDIFNAVGTLSGLSYNLLPTKKETEEGIAQAADSLTSAVKQFWSKSFTEFGRYGAGSQGFGTTLMNIAPSYLNVLNEESKLLIGTDWKELPKNPGAVLGSATFGIGSFFFPAKVPGIPKRVPLNATDATAVAVRAIERPTNIGRTTDGQLNPGGVADAAGSGLAGFENRSHTSLRTGGSAAASRQLPFEPTKPTRENSLVYSEEAIASEFNRGIFEIEAHLMTTAEQQAARVVSAKTGSVTANSTGRSAAPPSGSTRTGTGTPPARGTTTGSTPATGPTRPGPPAGPPPSKPGPAVLGPDPREPVTIYLWREEGMPKVEFRRKATALVEFGEAGQLIKTKSVRDREVTKKYRKDIIDRIWKQYHEVNPEFTRRLIDRVTRKMQPDHVHELQLGGPDTASNLKFLDAYTNWHIGTQQIRAQIRNLPDGTRIRIEVLNW</sequence>
<accession>A0ABW6QLZ3</accession>
<feature type="region of interest" description="Disordered" evidence="1">
    <location>
        <begin position="794"/>
        <end position="859"/>
    </location>
</feature>
<reference evidence="2 3" key="1">
    <citation type="submission" date="2024-10" db="EMBL/GenBank/DDBJ databases">
        <title>The Natural Products Discovery Center: Release of the First 8490 Sequenced Strains for Exploring Actinobacteria Biosynthetic Diversity.</title>
        <authorList>
            <person name="Kalkreuter E."/>
            <person name="Kautsar S.A."/>
            <person name="Yang D."/>
            <person name="Bader C.D."/>
            <person name="Teijaro C.N."/>
            <person name="Fluegel L."/>
            <person name="Davis C.M."/>
            <person name="Simpson J.R."/>
            <person name="Lauterbach L."/>
            <person name="Steele A.D."/>
            <person name="Gui C."/>
            <person name="Meng S."/>
            <person name="Li G."/>
            <person name="Viehrig K."/>
            <person name="Ye F."/>
            <person name="Su P."/>
            <person name="Kiefer A.F."/>
            <person name="Nichols A."/>
            <person name="Cepeda A.J."/>
            <person name="Yan W."/>
            <person name="Fan B."/>
            <person name="Jiang Y."/>
            <person name="Adhikari A."/>
            <person name="Zheng C.-J."/>
            <person name="Schuster L."/>
            <person name="Cowan T.M."/>
            <person name="Smanski M.J."/>
            <person name="Chevrette M.G."/>
            <person name="De Carvalho L.P.S."/>
            <person name="Shen B."/>
        </authorList>
    </citation>
    <scope>NUCLEOTIDE SEQUENCE [LARGE SCALE GENOMIC DNA]</scope>
    <source>
        <strain evidence="2 3">NPDC003040</strain>
    </source>
</reference>
<gene>
    <name evidence="2" type="ORF">ACFYV7_02970</name>
</gene>
<evidence type="ECO:0000313" key="3">
    <source>
        <dbReference type="Proteomes" id="UP001601948"/>
    </source>
</evidence>
<keyword evidence="3" id="KW-1185">Reference proteome</keyword>